<dbReference type="InterPro" id="IPR017911">
    <property type="entry name" value="MacB-like_ATP-bd"/>
</dbReference>
<dbReference type="SMART" id="SM00382">
    <property type="entry name" value="AAA"/>
    <property type="match status" value="1"/>
</dbReference>
<dbReference type="InterPro" id="IPR003439">
    <property type="entry name" value="ABC_transporter-like_ATP-bd"/>
</dbReference>
<proteinExistence type="inferred from homology"/>
<evidence type="ECO:0000256" key="3">
    <source>
        <dbReference type="ARBA" id="ARBA00022741"/>
    </source>
</evidence>
<feature type="domain" description="ABC transporter" evidence="5">
    <location>
        <begin position="10"/>
        <end position="227"/>
    </location>
</feature>
<keyword evidence="2" id="KW-0813">Transport</keyword>
<gene>
    <name evidence="6" type="ORF">ACFHYQ_22375</name>
</gene>
<dbReference type="GO" id="GO:0005524">
    <property type="term" value="F:ATP binding"/>
    <property type="evidence" value="ECO:0007669"/>
    <property type="project" value="UniProtKB-KW"/>
</dbReference>
<dbReference type="PANTHER" id="PTHR24220:SF689">
    <property type="entry name" value="LIPOPROTEIN-RELEASING SYSTEM ATP-BINDING PROTEIN LOLD"/>
    <property type="match status" value="1"/>
</dbReference>
<dbReference type="CDD" id="cd03255">
    <property type="entry name" value="ABC_MJ0796_LolCDE_FtsE"/>
    <property type="match status" value="1"/>
</dbReference>
<dbReference type="Gene3D" id="3.40.50.300">
    <property type="entry name" value="P-loop containing nucleotide triphosphate hydrolases"/>
    <property type="match status" value="1"/>
</dbReference>
<dbReference type="InterPro" id="IPR027417">
    <property type="entry name" value="P-loop_NTPase"/>
</dbReference>
<keyword evidence="3" id="KW-0547">Nucleotide-binding</keyword>
<reference evidence="6 7" key="1">
    <citation type="submission" date="2024-09" db="EMBL/GenBank/DDBJ databases">
        <authorList>
            <person name="Sun Q."/>
            <person name="Mori K."/>
        </authorList>
    </citation>
    <scope>NUCLEOTIDE SEQUENCE [LARGE SCALE GENOMIC DNA]</scope>
    <source>
        <strain evidence="6 7">TBRC 1851</strain>
    </source>
</reference>
<evidence type="ECO:0000313" key="6">
    <source>
        <dbReference type="EMBL" id="MFC0865043.1"/>
    </source>
</evidence>
<evidence type="ECO:0000256" key="1">
    <source>
        <dbReference type="ARBA" id="ARBA00005417"/>
    </source>
</evidence>
<dbReference type="EMBL" id="JBHMQT010000047">
    <property type="protein sequence ID" value="MFC0865043.1"/>
    <property type="molecule type" value="Genomic_DNA"/>
</dbReference>
<name>A0ABV6UA45_9ACTN</name>
<dbReference type="InterPro" id="IPR017871">
    <property type="entry name" value="ABC_transporter-like_CS"/>
</dbReference>
<sequence>MTDETFSPVLRVQQLCYSTPNAQIFDRLDLDVFAGESVALCGPSGTGKTTLLSCIAGLIRRDEGRILVAGEEVTRMSRRQLAAHRRNHIGMVFQFGELLPELSPMENVALAALLAGVKREEAYGSARTLLSELGISHEKTPTAYLSGGERQRVAVARALITDPPLILADEPTGALDQHSRDVVADILFDLPKRDGRALLLATHDENVAKRADRRLDLRAGRLTGARA</sequence>
<comment type="similarity">
    <text evidence="1">Belongs to the ABC transporter superfamily.</text>
</comment>
<keyword evidence="7" id="KW-1185">Reference proteome</keyword>
<dbReference type="SUPFAM" id="SSF52540">
    <property type="entry name" value="P-loop containing nucleoside triphosphate hydrolases"/>
    <property type="match status" value="1"/>
</dbReference>
<dbReference type="PROSITE" id="PS00211">
    <property type="entry name" value="ABC_TRANSPORTER_1"/>
    <property type="match status" value="1"/>
</dbReference>
<accession>A0ABV6UA45</accession>
<organism evidence="6 7">
    <name type="scientific">Sphaerimonospora cavernae</name>
    <dbReference type="NCBI Taxonomy" id="1740611"/>
    <lineage>
        <taxon>Bacteria</taxon>
        <taxon>Bacillati</taxon>
        <taxon>Actinomycetota</taxon>
        <taxon>Actinomycetes</taxon>
        <taxon>Streptosporangiales</taxon>
        <taxon>Streptosporangiaceae</taxon>
        <taxon>Sphaerimonospora</taxon>
    </lineage>
</organism>
<evidence type="ECO:0000313" key="7">
    <source>
        <dbReference type="Proteomes" id="UP001589870"/>
    </source>
</evidence>
<protein>
    <submittedName>
        <fullName evidence="6">ABC transporter ATP-binding protein</fullName>
    </submittedName>
</protein>
<evidence type="ECO:0000256" key="2">
    <source>
        <dbReference type="ARBA" id="ARBA00022448"/>
    </source>
</evidence>
<dbReference type="RefSeq" id="WP_394303089.1">
    <property type="nucleotide sequence ID" value="NZ_JBHMQT010000047.1"/>
</dbReference>
<dbReference type="InterPro" id="IPR003593">
    <property type="entry name" value="AAA+_ATPase"/>
</dbReference>
<evidence type="ECO:0000259" key="5">
    <source>
        <dbReference type="PROSITE" id="PS50893"/>
    </source>
</evidence>
<dbReference type="PANTHER" id="PTHR24220">
    <property type="entry name" value="IMPORT ATP-BINDING PROTEIN"/>
    <property type="match status" value="1"/>
</dbReference>
<dbReference type="Pfam" id="PF00005">
    <property type="entry name" value="ABC_tran"/>
    <property type="match status" value="1"/>
</dbReference>
<dbReference type="Proteomes" id="UP001589870">
    <property type="component" value="Unassembled WGS sequence"/>
</dbReference>
<keyword evidence="4 6" id="KW-0067">ATP-binding</keyword>
<dbReference type="PROSITE" id="PS50893">
    <property type="entry name" value="ABC_TRANSPORTER_2"/>
    <property type="match status" value="1"/>
</dbReference>
<comment type="caution">
    <text evidence="6">The sequence shown here is derived from an EMBL/GenBank/DDBJ whole genome shotgun (WGS) entry which is preliminary data.</text>
</comment>
<evidence type="ECO:0000256" key="4">
    <source>
        <dbReference type="ARBA" id="ARBA00022840"/>
    </source>
</evidence>
<dbReference type="InterPro" id="IPR015854">
    <property type="entry name" value="ABC_transpr_LolD-like"/>
</dbReference>